<evidence type="ECO:0000259" key="3">
    <source>
        <dbReference type="Pfam" id="PF00144"/>
    </source>
</evidence>
<dbReference type="InterPro" id="IPR050491">
    <property type="entry name" value="AmpC-like"/>
</dbReference>
<dbReference type="PANTHER" id="PTHR46825">
    <property type="entry name" value="D-ALANYL-D-ALANINE-CARBOXYPEPTIDASE/ENDOPEPTIDASE AMPH"/>
    <property type="match status" value="1"/>
</dbReference>
<evidence type="ECO:0000256" key="2">
    <source>
        <dbReference type="ARBA" id="ARBA00023136"/>
    </source>
</evidence>
<evidence type="ECO:0000313" key="5">
    <source>
        <dbReference type="Proteomes" id="UP000824156"/>
    </source>
</evidence>
<dbReference type="InterPro" id="IPR012338">
    <property type="entry name" value="Beta-lactam/transpept-like"/>
</dbReference>
<keyword evidence="2" id="KW-0472">Membrane</keyword>
<dbReference type="PANTHER" id="PTHR46825:SF11">
    <property type="entry name" value="PENICILLIN-BINDING PROTEIN 4"/>
    <property type="match status" value="1"/>
</dbReference>
<dbReference type="AlphaFoldDB" id="A0A9D1WA10"/>
<gene>
    <name evidence="4" type="ORF">H9853_09255</name>
</gene>
<feature type="domain" description="Beta-lactamase-related" evidence="3">
    <location>
        <begin position="72"/>
        <end position="367"/>
    </location>
</feature>
<name>A0A9D1WA10_9SPHI</name>
<dbReference type="GO" id="GO:0016020">
    <property type="term" value="C:membrane"/>
    <property type="evidence" value="ECO:0007669"/>
    <property type="project" value="UniProtKB-SubCell"/>
</dbReference>
<dbReference type="Gene3D" id="3.40.710.10">
    <property type="entry name" value="DD-peptidase/beta-lactamase superfamily"/>
    <property type="match status" value="1"/>
</dbReference>
<comment type="caution">
    <text evidence="4">The sequence shown here is derived from an EMBL/GenBank/DDBJ whole genome shotgun (WGS) entry which is preliminary data.</text>
</comment>
<sequence length="398" mass="45971">MKKKNNYFLIITLLVNILTVIACSNAEKKQQKVVQKAINRDSLALIYNVDEGDSVIHEIMLRLHERSGFNGNVLVAKKGKILYQNTFGWADYLMRDSLKIDSRFELASASKPFTAMGIMKLVEKGKLRLDQTVNDFYPEFPYPEVTIRQLLSHRSGLPDYIYFLDGIWEDKKVGVTNQEAMRLLIEHKPMRYGVPDGKHFYNNTNFMVLASIIEKVTEQDFAVYMQDEIFQPAGMKNTAFLSKSVYDKIPTDVIGHDKIWRRSVVQNFLDGPLGDKGMYSTVQDLYLFDIALRDGRVVNPALADSTYVERTGKLDRSLFGYGYGWRLFEYPDNPIVYHTGWWHGFKSLYVRDLNNEITIVLLTNMANNSLNNLDKLYEYLEMPVLRKGVYNSNGQRIK</sequence>
<dbReference type="Proteomes" id="UP000824156">
    <property type="component" value="Unassembled WGS sequence"/>
</dbReference>
<dbReference type="SUPFAM" id="SSF56601">
    <property type="entry name" value="beta-lactamase/transpeptidase-like"/>
    <property type="match status" value="1"/>
</dbReference>
<evidence type="ECO:0000256" key="1">
    <source>
        <dbReference type="ARBA" id="ARBA00004370"/>
    </source>
</evidence>
<dbReference type="PROSITE" id="PS51257">
    <property type="entry name" value="PROKAR_LIPOPROTEIN"/>
    <property type="match status" value="1"/>
</dbReference>
<organism evidence="4 5">
    <name type="scientific">Candidatus Sphingobacterium stercoripullorum</name>
    <dbReference type="NCBI Taxonomy" id="2838759"/>
    <lineage>
        <taxon>Bacteria</taxon>
        <taxon>Pseudomonadati</taxon>
        <taxon>Bacteroidota</taxon>
        <taxon>Sphingobacteriia</taxon>
        <taxon>Sphingobacteriales</taxon>
        <taxon>Sphingobacteriaceae</taxon>
        <taxon>Sphingobacterium</taxon>
    </lineage>
</organism>
<accession>A0A9D1WA10</accession>
<reference evidence="4" key="2">
    <citation type="submission" date="2021-04" db="EMBL/GenBank/DDBJ databases">
        <authorList>
            <person name="Gilroy R."/>
        </authorList>
    </citation>
    <scope>NUCLEOTIDE SEQUENCE</scope>
    <source>
        <strain evidence="4">1719</strain>
    </source>
</reference>
<dbReference type="EMBL" id="DXEZ01000255">
    <property type="protein sequence ID" value="HIX55203.1"/>
    <property type="molecule type" value="Genomic_DNA"/>
</dbReference>
<proteinExistence type="predicted"/>
<reference evidence="4" key="1">
    <citation type="journal article" date="2021" name="PeerJ">
        <title>Extensive microbial diversity within the chicken gut microbiome revealed by metagenomics and culture.</title>
        <authorList>
            <person name="Gilroy R."/>
            <person name="Ravi A."/>
            <person name="Getino M."/>
            <person name="Pursley I."/>
            <person name="Horton D.L."/>
            <person name="Alikhan N.F."/>
            <person name="Baker D."/>
            <person name="Gharbi K."/>
            <person name="Hall N."/>
            <person name="Watson M."/>
            <person name="Adriaenssens E.M."/>
            <person name="Foster-Nyarko E."/>
            <person name="Jarju S."/>
            <person name="Secka A."/>
            <person name="Antonio M."/>
            <person name="Oren A."/>
            <person name="Chaudhuri R.R."/>
            <person name="La Ragione R."/>
            <person name="Hildebrand F."/>
            <person name="Pallen M.J."/>
        </authorList>
    </citation>
    <scope>NUCLEOTIDE SEQUENCE</scope>
    <source>
        <strain evidence="4">1719</strain>
    </source>
</reference>
<comment type="subcellular location">
    <subcellularLocation>
        <location evidence="1">Membrane</location>
    </subcellularLocation>
</comment>
<evidence type="ECO:0000313" key="4">
    <source>
        <dbReference type="EMBL" id="HIX55203.1"/>
    </source>
</evidence>
<protein>
    <submittedName>
        <fullName evidence="4">Beta-lactamase family protein</fullName>
    </submittedName>
</protein>
<dbReference type="Pfam" id="PF00144">
    <property type="entry name" value="Beta-lactamase"/>
    <property type="match status" value="1"/>
</dbReference>
<dbReference type="InterPro" id="IPR001466">
    <property type="entry name" value="Beta-lactam-related"/>
</dbReference>